<dbReference type="EMBL" id="JACYCD010000052">
    <property type="protein sequence ID" value="KAF8706223.1"/>
    <property type="molecule type" value="Genomic_DNA"/>
</dbReference>
<feature type="compositionally biased region" description="Low complexity" evidence="1">
    <location>
        <begin position="116"/>
        <end position="131"/>
    </location>
</feature>
<gene>
    <name evidence="2" type="ORF">RHS03_05160</name>
</gene>
<feature type="compositionally biased region" description="Low complexity" evidence="1">
    <location>
        <begin position="523"/>
        <end position="538"/>
    </location>
</feature>
<reference evidence="2" key="1">
    <citation type="submission" date="2020-09" db="EMBL/GenBank/DDBJ databases">
        <title>Comparative genome analyses of four rice-infecting Rhizoctonia solani isolates reveal extensive enrichment of homogalacturonan modification genes.</title>
        <authorList>
            <person name="Lee D.-Y."/>
            <person name="Jeon J."/>
            <person name="Kim K.-T."/>
            <person name="Cheong K."/>
            <person name="Song H."/>
            <person name="Choi G."/>
            <person name="Ko J."/>
            <person name="Opiyo S.O."/>
            <person name="Zuo S."/>
            <person name="Madhav S."/>
            <person name="Lee Y.-H."/>
            <person name="Wang G.-L."/>
        </authorList>
    </citation>
    <scope>NUCLEOTIDE SEQUENCE</scope>
    <source>
        <strain evidence="2">AG1-IA WGL</strain>
    </source>
</reference>
<dbReference type="AlphaFoldDB" id="A0A8H7LTP9"/>
<organism evidence="2 3">
    <name type="scientific">Rhizoctonia solani</name>
    <dbReference type="NCBI Taxonomy" id="456999"/>
    <lineage>
        <taxon>Eukaryota</taxon>
        <taxon>Fungi</taxon>
        <taxon>Dikarya</taxon>
        <taxon>Basidiomycota</taxon>
        <taxon>Agaricomycotina</taxon>
        <taxon>Agaricomycetes</taxon>
        <taxon>Cantharellales</taxon>
        <taxon>Ceratobasidiaceae</taxon>
        <taxon>Rhizoctonia</taxon>
    </lineage>
</organism>
<feature type="non-terminal residue" evidence="2">
    <location>
        <position position="553"/>
    </location>
</feature>
<feature type="compositionally biased region" description="Polar residues" evidence="1">
    <location>
        <begin position="471"/>
        <end position="488"/>
    </location>
</feature>
<feature type="compositionally biased region" description="Acidic residues" evidence="1">
    <location>
        <begin position="432"/>
        <end position="442"/>
    </location>
</feature>
<evidence type="ECO:0000313" key="2">
    <source>
        <dbReference type="EMBL" id="KAF8706223.1"/>
    </source>
</evidence>
<dbReference type="OrthoDB" id="3254023at2759"/>
<feature type="compositionally biased region" description="Low complexity" evidence="1">
    <location>
        <begin position="205"/>
        <end position="224"/>
    </location>
</feature>
<protein>
    <submittedName>
        <fullName evidence="2">Uncharacterized protein</fullName>
    </submittedName>
</protein>
<feature type="compositionally biased region" description="Basic and acidic residues" evidence="1">
    <location>
        <begin position="242"/>
        <end position="251"/>
    </location>
</feature>
<feature type="region of interest" description="Disordered" evidence="1">
    <location>
        <begin position="116"/>
        <end position="148"/>
    </location>
</feature>
<sequence length="553" mass="59938">METECRVADVGMKGTSGGGRRANIPSRANRRHLRLIDEGRGARSLPNWDKLVIKVVAHSSTLAFIIRTIANTAMQQYAVVNAAWAQPMERIGRVMGLEAHNRSELERPSEERIISTTSTTSRTVRAASPTTHTPGLLSTAHISTPGTPQHLAHQSIWRLVHKPLRSLPPKTHSCLFVSAMATASRSRFLISESTLKLSLTPPPSASGTDSVSCTSSTSSHSSSSFAVRRKQFRPTTVPNDQDGPHEARVHSESTTSLVSLGIVLVVSGAQPDPYTRRPLKRPHRVIEREPKEKNADGQTKEQPRYKPPPPDVPLTICRRQRPLKLTRTLPLYHPLRPLPPLPSPVDSEPSAPVEQNPATRSSGRTRRPPPRNLEHLIVAVSNTAKQRQGSPAKKRKVVVIAADEMDIDIDAESETGSSKKKTKESGSTSVELSEEPAGDDTDSGSGRAKRAARRNGGKDLSVTPTPPPQEPTASSKTQARASSAQSKKPVSGHGRSAARRVTRRNSDETSSEEKDTTESHAVSASAPSTSRRTSARRSAGIEHHEPIAVSVRA</sequence>
<proteinExistence type="predicted"/>
<feature type="region of interest" description="Disordered" evidence="1">
    <location>
        <begin position="197"/>
        <end position="253"/>
    </location>
</feature>
<evidence type="ECO:0000313" key="3">
    <source>
        <dbReference type="Proteomes" id="UP000602905"/>
    </source>
</evidence>
<evidence type="ECO:0000256" key="1">
    <source>
        <dbReference type="SAM" id="MobiDB-lite"/>
    </source>
</evidence>
<feature type="compositionally biased region" description="Acidic residues" evidence="1">
    <location>
        <begin position="404"/>
        <end position="413"/>
    </location>
</feature>
<feature type="region of interest" description="Disordered" evidence="1">
    <location>
        <begin position="404"/>
        <end position="553"/>
    </location>
</feature>
<accession>A0A8H7LTP9</accession>
<comment type="caution">
    <text evidence="2">The sequence shown here is derived from an EMBL/GenBank/DDBJ whole genome shotgun (WGS) entry which is preliminary data.</text>
</comment>
<name>A0A8H7LTP9_9AGAM</name>
<feature type="compositionally biased region" description="Basic and acidic residues" evidence="1">
    <location>
        <begin position="284"/>
        <end position="304"/>
    </location>
</feature>
<feature type="compositionally biased region" description="Low complexity" evidence="1">
    <location>
        <begin position="325"/>
        <end position="335"/>
    </location>
</feature>
<feature type="region of interest" description="Disordered" evidence="1">
    <location>
        <begin position="270"/>
        <end position="371"/>
    </location>
</feature>
<feature type="compositionally biased region" description="Basic and acidic residues" evidence="1">
    <location>
        <begin position="504"/>
        <end position="518"/>
    </location>
</feature>
<dbReference type="Proteomes" id="UP000602905">
    <property type="component" value="Unassembled WGS sequence"/>
</dbReference>